<evidence type="ECO:0000256" key="4">
    <source>
        <dbReference type="ARBA" id="ARBA00022475"/>
    </source>
</evidence>
<evidence type="ECO:0000313" key="10">
    <source>
        <dbReference type="Proteomes" id="UP000001916"/>
    </source>
</evidence>
<dbReference type="PANTHER" id="PTHR30269">
    <property type="entry name" value="TRANSMEMBRANE PROTEIN YFCA"/>
    <property type="match status" value="1"/>
</dbReference>
<accession>D7B9U3</accession>
<dbReference type="InterPro" id="IPR052017">
    <property type="entry name" value="TSUP"/>
</dbReference>
<evidence type="ECO:0000256" key="3">
    <source>
        <dbReference type="ARBA" id="ARBA00022448"/>
    </source>
</evidence>
<feature type="transmembrane region" description="Helical" evidence="8">
    <location>
        <begin position="201"/>
        <end position="218"/>
    </location>
</feature>
<evidence type="ECO:0000256" key="8">
    <source>
        <dbReference type="RuleBase" id="RU363041"/>
    </source>
</evidence>
<organism evidence="9 10">
    <name type="scientific">Allomeiothermus silvanus (strain ATCC 700542 / DSM 9946 / NBRC 106475 / NCIMB 13440 / VI-R2)</name>
    <name type="common">Thermus silvanus</name>
    <dbReference type="NCBI Taxonomy" id="526227"/>
    <lineage>
        <taxon>Bacteria</taxon>
        <taxon>Thermotogati</taxon>
        <taxon>Deinococcota</taxon>
        <taxon>Deinococci</taxon>
        <taxon>Thermales</taxon>
        <taxon>Thermaceae</taxon>
        <taxon>Allomeiothermus</taxon>
    </lineage>
</organism>
<evidence type="ECO:0000313" key="9">
    <source>
        <dbReference type="EMBL" id="ADH62377.1"/>
    </source>
</evidence>
<dbReference type="OrthoDB" id="9807082at2"/>
<dbReference type="Proteomes" id="UP000001916">
    <property type="component" value="Chromosome"/>
</dbReference>
<dbReference type="Pfam" id="PF01925">
    <property type="entry name" value="TauE"/>
    <property type="match status" value="1"/>
</dbReference>
<keyword evidence="4 8" id="KW-1003">Cell membrane</keyword>
<dbReference type="STRING" id="526227.Mesil_0437"/>
<keyword evidence="10" id="KW-1185">Reference proteome</keyword>
<reference evidence="9 10" key="1">
    <citation type="journal article" date="2010" name="Stand. Genomic Sci.">
        <title>Complete genome sequence of Meiothermus silvanus type strain (VI-R2).</title>
        <authorList>
            <person name="Sikorski J."/>
            <person name="Tindall B.J."/>
            <person name="Lowry S."/>
            <person name="Lucas S."/>
            <person name="Nolan M."/>
            <person name="Copeland A."/>
            <person name="Glavina Del Rio T."/>
            <person name="Tice H."/>
            <person name="Cheng J.F."/>
            <person name="Han C."/>
            <person name="Pitluck S."/>
            <person name="Liolios K."/>
            <person name="Ivanova N."/>
            <person name="Mavromatis K."/>
            <person name="Mikhailova N."/>
            <person name="Pati A."/>
            <person name="Goodwin L."/>
            <person name="Chen A."/>
            <person name="Palaniappan K."/>
            <person name="Land M."/>
            <person name="Hauser L."/>
            <person name="Chang Y.J."/>
            <person name="Jeffries C.D."/>
            <person name="Rohde M."/>
            <person name="Goker M."/>
            <person name="Woyke T."/>
            <person name="Bristow J."/>
            <person name="Eisen J.A."/>
            <person name="Markowitz V."/>
            <person name="Hugenholtz P."/>
            <person name="Kyrpides N.C."/>
            <person name="Klenk H.P."/>
            <person name="Lapidus A."/>
        </authorList>
    </citation>
    <scope>NUCLEOTIDE SEQUENCE [LARGE SCALE GENOMIC DNA]</scope>
    <source>
        <strain evidence="10">ATCC 700542 / DSM 9946 / VI-R2</strain>
    </source>
</reference>
<keyword evidence="6 8" id="KW-1133">Transmembrane helix</keyword>
<keyword evidence="7 8" id="KW-0472">Membrane</keyword>
<evidence type="ECO:0000256" key="5">
    <source>
        <dbReference type="ARBA" id="ARBA00022692"/>
    </source>
</evidence>
<dbReference type="InterPro" id="IPR002781">
    <property type="entry name" value="TM_pro_TauE-like"/>
</dbReference>
<evidence type="ECO:0000256" key="6">
    <source>
        <dbReference type="ARBA" id="ARBA00022989"/>
    </source>
</evidence>
<name>D7B9U3_ALLS1</name>
<sequence>MEPGAGLLLFLAGVAGSAVNAVAGGGTFFTFPALLAAGVPPVAANASNAVALWPGYILSTLGFRDEVVALRERLRGSSLIALMGGVLGAWLLLRTGNATFLRLVPVLLLFATVLFALGPGITSRVGTAGPLLAGVVELAIATYGGFFNAGLGILLLAGLALTGVHNIHQQNGLKNLLSAIINSAAVFAFVLAGVVRWPETLAVLAGALVGGYGGAMLARRIPAPWLRRVVVVMGLLLSVYYAGKAYL</sequence>
<proteinExistence type="inferred from homology"/>
<comment type="similarity">
    <text evidence="2 8">Belongs to the 4-toluene sulfonate uptake permease (TSUP) (TC 2.A.102) family.</text>
</comment>
<feature type="transmembrane region" description="Helical" evidence="8">
    <location>
        <begin position="141"/>
        <end position="164"/>
    </location>
</feature>
<keyword evidence="3" id="KW-0813">Transport</keyword>
<dbReference type="GO" id="GO:0005886">
    <property type="term" value="C:plasma membrane"/>
    <property type="evidence" value="ECO:0007669"/>
    <property type="project" value="UniProtKB-SubCell"/>
</dbReference>
<protein>
    <recommendedName>
        <fullName evidence="8">Probable membrane transporter protein</fullName>
    </recommendedName>
</protein>
<dbReference type="eggNOG" id="COG0730">
    <property type="taxonomic scope" value="Bacteria"/>
</dbReference>
<dbReference type="RefSeq" id="WP_013156983.1">
    <property type="nucleotide sequence ID" value="NC_014212.1"/>
</dbReference>
<evidence type="ECO:0000256" key="2">
    <source>
        <dbReference type="ARBA" id="ARBA00009142"/>
    </source>
</evidence>
<dbReference type="KEGG" id="msv:Mesil_0437"/>
<dbReference type="HOGENOM" id="CLU_045498_7_0_0"/>
<evidence type="ECO:0000256" key="1">
    <source>
        <dbReference type="ARBA" id="ARBA00004651"/>
    </source>
</evidence>
<feature type="transmembrane region" description="Helical" evidence="8">
    <location>
        <begin position="100"/>
        <end position="121"/>
    </location>
</feature>
<evidence type="ECO:0000256" key="7">
    <source>
        <dbReference type="ARBA" id="ARBA00023136"/>
    </source>
</evidence>
<feature type="transmembrane region" description="Helical" evidence="8">
    <location>
        <begin position="176"/>
        <end position="195"/>
    </location>
</feature>
<dbReference type="EMBL" id="CP002042">
    <property type="protein sequence ID" value="ADH62377.1"/>
    <property type="molecule type" value="Genomic_DNA"/>
</dbReference>
<keyword evidence="5 8" id="KW-0812">Transmembrane</keyword>
<dbReference type="PANTHER" id="PTHR30269:SF0">
    <property type="entry name" value="MEMBRANE TRANSPORTER PROTEIN YFCA-RELATED"/>
    <property type="match status" value="1"/>
</dbReference>
<feature type="transmembrane region" description="Helical" evidence="8">
    <location>
        <begin position="74"/>
        <end position="93"/>
    </location>
</feature>
<gene>
    <name evidence="9" type="ordered locus">Mesil_0437</name>
</gene>
<comment type="subcellular location">
    <subcellularLocation>
        <location evidence="1 8">Cell membrane</location>
        <topology evidence="1 8">Multi-pass membrane protein</topology>
    </subcellularLocation>
</comment>
<feature type="transmembrane region" description="Helical" evidence="8">
    <location>
        <begin position="225"/>
        <end position="243"/>
    </location>
</feature>
<dbReference type="AlphaFoldDB" id="D7B9U3"/>